<gene>
    <name evidence="2" type="ORF">R83534S58_LOCUS1666</name>
</gene>
<dbReference type="Proteomes" id="UP001154272">
    <property type="component" value="Unassembled WGS sequence"/>
</dbReference>
<dbReference type="EMBL" id="CAMXCH010000003">
    <property type="protein sequence ID" value="CAI3950256.1"/>
    <property type="molecule type" value="Genomic_DNA"/>
</dbReference>
<evidence type="ECO:0000313" key="2">
    <source>
        <dbReference type="EMBL" id="CAI3950256.1"/>
    </source>
</evidence>
<comment type="caution">
    <text evidence="2">The sequence shown here is derived from an EMBL/GenBank/DDBJ whole genome shotgun (WGS) entry which is preliminary data.</text>
</comment>
<reference evidence="2" key="1">
    <citation type="submission" date="2022-10" db="EMBL/GenBank/DDBJ databases">
        <authorList>
            <person name="Botero Cardona J."/>
        </authorList>
    </citation>
    <scope>NUCLEOTIDE SEQUENCE</scope>
    <source>
        <strain evidence="2">R-83534</strain>
    </source>
</reference>
<accession>A0ABM9HS80</accession>
<feature type="transmembrane region" description="Helical" evidence="1">
    <location>
        <begin position="179"/>
        <end position="206"/>
    </location>
</feature>
<evidence type="ECO:0008006" key="4">
    <source>
        <dbReference type="Google" id="ProtNLM"/>
    </source>
</evidence>
<feature type="transmembrane region" description="Helical" evidence="1">
    <location>
        <begin position="148"/>
        <end position="167"/>
    </location>
</feature>
<evidence type="ECO:0000256" key="1">
    <source>
        <dbReference type="SAM" id="Phobius"/>
    </source>
</evidence>
<keyword evidence="1" id="KW-1133">Transmembrane helix</keyword>
<keyword evidence="1" id="KW-0812">Transmembrane</keyword>
<evidence type="ECO:0000313" key="3">
    <source>
        <dbReference type="Proteomes" id="UP001154272"/>
    </source>
</evidence>
<protein>
    <recommendedName>
        <fullName evidence="4">ABC transmembrane type-1 domain-containing protein</fullName>
    </recommendedName>
</protein>
<organism evidence="2 3">
    <name type="scientific">Commensalibacter papalotli</name>
    <name type="common">ex Botero et al. 2024</name>
    <dbReference type="NCBI Taxonomy" id="2972766"/>
    <lineage>
        <taxon>Bacteria</taxon>
        <taxon>Pseudomonadati</taxon>
        <taxon>Pseudomonadota</taxon>
        <taxon>Alphaproteobacteria</taxon>
        <taxon>Acetobacterales</taxon>
        <taxon>Acetobacteraceae</taxon>
    </lineage>
</organism>
<feature type="transmembrane region" description="Helical" evidence="1">
    <location>
        <begin position="29"/>
        <end position="51"/>
    </location>
</feature>
<sequence length="241" mass="29170">MYRFNEIWDILIKTEPFTNLKKQPYYLKWLLGVAVLLSLIALAIAVLQYLFWQSQTNNKIYTVIVLGMSYVLFIYVVVVILFDSFKEFKQLRKQKVNFIFLSSYYIQYYEDRAFELCEKYKLYELQYALNRIQIIFQREENRIDNYNVGWLGFIAPIITLLLNRDVITNLMNNTKGGWFIILMIFILLVVISFILFVTFAFARFMFKEKLNPYKYKIAILEIAILQKETEEKMKKKRFYFF</sequence>
<keyword evidence="1" id="KW-0472">Membrane</keyword>
<feature type="transmembrane region" description="Helical" evidence="1">
    <location>
        <begin position="63"/>
        <end position="85"/>
    </location>
</feature>
<name>A0ABM9HS80_9PROT</name>
<dbReference type="RefSeq" id="WP_282024224.1">
    <property type="nucleotide sequence ID" value="NZ_CAMXCH010000003.1"/>
</dbReference>
<proteinExistence type="predicted"/>
<keyword evidence="3" id="KW-1185">Reference proteome</keyword>